<dbReference type="Proteomes" id="UP001320715">
    <property type="component" value="Unassembled WGS sequence"/>
</dbReference>
<dbReference type="EMBL" id="JAAAML010000004">
    <property type="protein sequence ID" value="MCO6410463.1"/>
    <property type="molecule type" value="Genomic_DNA"/>
</dbReference>
<dbReference type="InterPro" id="IPR000847">
    <property type="entry name" value="LysR_HTH_N"/>
</dbReference>
<dbReference type="PROSITE" id="PS50931">
    <property type="entry name" value="HTH_LYSR"/>
    <property type="match status" value="1"/>
</dbReference>
<dbReference type="PANTHER" id="PTHR30537:SF74">
    <property type="entry name" value="HTH-TYPE TRANSCRIPTIONAL REGULATOR TRPI"/>
    <property type="match status" value="1"/>
</dbReference>
<accession>A0ABT1CW70</accession>
<dbReference type="Pfam" id="PF00126">
    <property type="entry name" value="HTH_1"/>
    <property type="match status" value="1"/>
</dbReference>
<evidence type="ECO:0000259" key="5">
    <source>
        <dbReference type="PROSITE" id="PS50931"/>
    </source>
</evidence>
<sequence length="305" mass="33935">MDNLRHLLPSAGNLIVFEAAGRQLSFTRAAQELGMTQAAVSYAIRSLESQLGTTLFHRAHRAVTLTEAGRRFHADVSLGLSHIRRSAEDMRARGRANTVTLAASTAFASLWMLPRLHRLRDDLPDIDLRIQTADRDIDIRNENIELGVRGGRPEDWPDYESALIAPEVIWAVASSAYLDKHGMPESVAHLTQHRLIHLEEPFRSACDWRQWLTSAGINGVTANRGLAINDYVLVIQAVMEGQGVALGWQHLTERLVASGLLRKVTDHRLVTGAAFHVIWPKGRPLSSQSKLVLDWLADEGREVSE</sequence>
<keyword evidence="7" id="KW-1185">Reference proteome</keyword>
<dbReference type="InterPro" id="IPR005119">
    <property type="entry name" value="LysR_subst-bd"/>
</dbReference>
<dbReference type="SUPFAM" id="SSF46785">
    <property type="entry name" value="Winged helix' DNA-binding domain"/>
    <property type="match status" value="1"/>
</dbReference>
<dbReference type="PANTHER" id="PTHR30537">
    <property type="entry name" value="HTH-TYPE TRANSCRIPTIONAL REGULATOR"/>
    <property type="match status" value="1"/>
</dbReference>
<dbReference type="SUPFAM" id="SSF53850">
    <property type="entry name" value="Periplasmic binding protein-like II"/>
    <property type="match status" value="1"/>
</dbReference>
<evidence type="ECO:0000313" key="6">
    <source>
        <dbReference type="EMBL" id="MCO6410463.1"/>
    </source>
</evidence>
<dbReference type="InterPro" id="IPR036390">
    <property type="entry name" value="WH_DNA-bd_sf"/>
</dbReference>
<evidence type="ECO:0000256" key="4">
    <source>
        <dbReference type="ARBA" id="ARBA00023163"/>
    </source>
</evidence>
<dbReference type="CDD" id="cd08432">
    <property type="entry name" value="PBP2_GcdR_TrpI_HvrB_AmpR_like"/>
    <property type="match status" value="1"/>
</dbReference>
<feature type="domain" description="HTH lysR-type" evidence="5">
    <location>
        <begin position="14"/>
        <end position="66"/>
    </location>
</feature>
<proteinExistence type="inferred from homology"/>
<dbReference type="InterPro" id="IPR036388">
    <property type="entry name" value="WH-like_DNA-bd_sf"/>
</dbReference>
<evidence type="ECO:0000256" key="2">
    <source>
        <dbReference type="ARBA" id="ARBA00023015"/>
    </source>
</evidence>
<comment type="caution">
    <text evidence="6">The sequence shown here is derived from an EMBL/GenBank/DDBJ whole genome shotgun (WGS) entry which is preliminary data.</text>
</comment>
<dbReference type="Pfam" id="PF03466">
    <property type="entry name" value="LysR_substrate"/>
    <property type="match status" value="1"/>
</dbReference>
<dbReference type="InterPro" id="IPR058163">
    <property type="entry name" value="LysR-type_TF_proteobact-type"/>
</dbReference>
<keyword evidence="3" id="KW-0238">DNA-binding</keyword>
<keyword evidence="2" id="KW-0805">Transcription regulation</keyword>
<organism evidence="6 7">
    <name type="scientific">Hoeflea alexandrii</name>
    <dbReference type="NCBI Taxonomy" id="288436"/>
    <lineage>
        <taxon>Bacteria</taxon>
        <taxon>Pseudomonadati</taxon>
        <taxon>Pseudomonadota</taxon>
        <taxon>Alphaproteobacteria</taxon>
        <taxon>Hyphomicrobiales</taxon>
        <taxon>Rhizobiaceae</taxon>
        <taxon>Hoeflea</taxon>
    </lineage>
</organism>
<dbReference type="RefSeq" id="WP_152009856.1">
    <property type="nucleotide sequence ID" value="NZ_JAAAML010000004.1"/>
</dbReference>
<evidence type="ECO:0000256" key="3">
    <source>
        <dbReference type="ARBA" id="ARBA00023125"/>
    </source>
</evidence>
<gene>
    <name evidence="6" type="ORF">GTW23_19960</name>
</gene>
<dbReference type="Gene3D" id="1.10.10.10">
    <property type="entry name" value="Winged helix-like DNA-binding domain superfamily/Winged helix DNA-binding domain"/>
    <property type="match status" value="1"/>
</dbReference>
<evidence type="ECO:0000256" key="1">
    <source>
        <dbReference type="ARBA" id="ARBA00009437"/>
    </source>
</evidence>
<keyword evidence="4" id="KW-0804">Transcription</keyword>
<protein>
    <submittedName>
        <fullName evidence="6">LysR family transcriptional regulator</fullName>
    </submittedName>
</protein>
<dbReference type="Gene3D" id="3.40.190.10">
    <property type="entry name" value="Periplasmic binding protein-like II"/>
    <property type="match status" value="2"/>
</dbReference>
<name>A0ABT1CW70_9HYPH</name>
<reference evidence="6 7" key="1">
    <citation type="submission" date="2020-01" db="EMBL/GenBank/DDBJ databases">
        <title>Genomes of bacteria type strains.</title>
        <authorList>
            <person name="Chen J."/>
            <person name="Zhu S."/>
            <person name="Yang J."/>
        </authorList>
    </citation>
    <scope>NUCLEOTIDE SEQUENCE [LARGE SCALE GENOMIC DNA]</scope>
    <source>
        <strain evidence="6 7">DSM 16655</strain>
    </source>
</reference>
<comment type="similarity">
    <text evidence="1">Belongs to the LysR transcriptional regulatory family.</text>
</comment>
<evidence type="ECO:0000313" key="7">
    <source>
        <dbReference type="Proteomes" id="UP001320715"/>
    </source>
</evidence>
<dbReference type="PRINTS" id="PR00039">
    <property type="entry name" value="HTHLYSR"/>
</dbReference>